<dbReference type="Pfam" id="PF03144">
    <property type="entry name" value="GTP_EFTU_D2"/>
    <property type="match status" value="1"/>
</dbReference>
<dbReference type="Pfam" id="PF22594">
    <property type="entry name" value="GTP-eEF1A_C"/>
    <property type="match status" value="1"/>
</dbReference>
<dbReference type="FunFam" id="2.40.30.10:FF:000020">
    <property type="entry name" value="Translation elongation factor EF-1"/>
    <property type="match status" value="1"/>
</dbReference>
<dbReference type="PROSITE" id="PS51722">
    <property type="entry name" value="G_TR_2"/>
    <property type="match status" value="1"/>
</dbReference>
<dbReference type="InterPro" id="IPR054696">
    <property type="entry name" value="GTP-eEF1A_C"/>
</dbReference>
<dbReference type="Pfam" id="PF00009">
    <property type="entry name" value="GTP_EFTU"/>
    <property type="match status" value="1"/>
</dbReference>
<accession>A0AAV2HJC3</accession>
<dbReference type="PANTHER" id="PTHR23115">
    <property type="entry name" value="TRANSLATION FACTOR"/>
    <property type="match status" value="1"/>
</dbReference>
<evidence type="ECO:0000256" key="4">
    <source>
        <dbReference type="ARBA" id="ARBA00022741"/>
    </source>
</evidence>
<dbReference type="GO" id="GO:0003924">
    <property type="term" value="F:GTPase activity"/>
    <property type="evidence" value="ECO:0007669"/>
    <property type="project" value="InterPro"/>
</dbReference>
<dbReference type="InterPro" id="IPR004161">
    <property type="entry name" value="EFTu-like_2"/>
</dbReference>
<organism evidence="8 9">
    <name type="scientific">Lymnaea stagnalis</name>
    <name type="common">Great pond snail</name>
    <name type="synonym">Helix stagnalis</name>
    <dbReference type="NCBI Taxonomy" id="6523"/>
    <lineage>
        <taxon>Eukaryota</taxon>
        <taxon>Metazoa</taxon>
        <taxon>Spiralia</taxon>
        <taxon>Lophotrochozoa</taxon>
        <taxon>Mollusca</taxon>
        <taxon>Gastropoda</taxon>
        <taxon>Heterobranchia</taxon>
        <taxon>Euthyneura</taxon>
        <taxon>Panpulmonata</taxon>
        <taxon>Hygrophila</taxon>
        <taxon>Lymnaeoidea</taxon>
        <taxon>Lymnaeidae</taxon>
        <taxon>Lymnaea</taxon>
    </lineage>
</organism>
<dbReference type="InterPro" id="IPR000795">
    <property type="entry name" value="T_Tr_GTP-bd_dom"/>
</dbReference>
<dbReference type="PROSITE" id="PS00301">
    <property type="entry name" value="G_TR_1"/>
    <property type="match status" value="1"/>
</dbReference>
<name>A0AAV2HJC3_LYMST</name>
<keyword evidence="9" id="KW-1185">Reference proteome</keyword>
<dbReference type="CDD" id="cd04089">
    <property type="entry name" value="eRF3_II"/>
    <property type="match status" value="1"/>
</dbReference>
<protein>
    <recommendedName>
        <fullName evidence="7">Tr-type G domain-containing protein</fullName>
    </recommendedName>
</protein>
<gene>
    <name evidence="8" type="ORF">GSLYS_00007488001</name>
</gene>
<dbReference type="InterPro" id="IPR009001">
    <property type="entry name" value="Transl_elong_EF1A/Init_IF2_C"/>
</dbReference>
<reference evidence="8 9" key="1">
    <citation type="submission" date="2024-04" db="EMBL/GenBank/DDBJ databases">
        <authorList>
            <consortium name="Genoscope - CEA"/>
            <person name="William W."/>
        </authorList>
    </citation>
    <scope>NUCLEOTIDE SEQUENCE [LARGE SCALE GENOMIC DNA]</scope>
</reference>
<keyword evidence="3" id="KW-0963">Cytoplasm</keyword>
<dbReference type="CDD" id="cd03704">
    <property type="entry name" value="eRF3_C_III"/>
    <property type="match status" value="1"/>
</dbReference>
<dbReference type="InterPro" id="IPR027417">
    <property type="entry name" value="P-loop_NTPase"/>
</dbReference>
<evidence type="ECO:0000256" key="5">
    <source>
        <dbReference type="ARBA" id="ARBA00023134"/>
    </source>
</evidence>
<dbReference type="Gene3D" id="3.40.50.300">
    <property type="entry name" value="P-loop containing nucleotide triphosphate hydrolases"/>
    <property type="match status" value="1"/>
</dbReference>
<proteinExistence type="inferred from homology"/>
<dbReference type="EMBL" id="CAXITT010000145">
    <property type="protein sequence ID" value="CAL1533528.1"/>
    <property type="molecule type" value="Genomic_DNA"/>
</dbReference>
<feature type="region of interest" description="Disordered" evidence="6">
    <location>
        <begin position="86"/>
        <end position="117"/>
    </location>
</feature>
<evidence type="ECO:0000259" key="7">
    <source>
        <dbReference type="PROSITE" id="PS51722"/>
    </source>
</evidence>
<comment type="caution">
    <text evidence="8">The sequence shown here is derived from an EMBL/GenBank/DDBJ whole genome shotgun (WGS) entry which is preliminary data.</text>
</comment>
<comment type="similarity">
    <text evidence="2">Belongs to the TRAFAC class translation factor GTPase superfamily. Classic translation factor GTPase family. EF-Tu/EF-1A subfamily.</text>
</comment>
<evidence type="ECO:0000256" key="3">
    <source>
        <dbReference type="ARBA" id="ARBA00022490"/>
    </source>
</evidence>
<keyword evidence="4" id="KW-0547">Nucleotide-binding</keyword>
<dbReference type="GO" id="GO:0005525">
    <property type="term" value="F:GTP binding"/>
    <property type="evidence" value="ECO:0007669"/>
    <property type="project" value="UniProtKB-KW"/>
</dbReference>
<keyword evidence="5" id="KW-0342">GTP-binding</keyword>
<dbReference type="Proteomes" id="UP001497497">
    <property type="component" value="Unassembled WGS sequence"/>
</dbReference>
<sequence length="610" mass="68211">ENSVTSKQFIHAVLKFGSVWEAFCVYQIMASQNGQESVPDSWEDNPGAPSDNGSDLSQHFSNLNVNAPVFTPGQNVFATEFVPPEVAEDTEEAEPPSEMCAEDQSEVTRSETNTDSPLISDFKETMEMDLRGSSVISILIINVKAHAYPPLVLNVPIDVEDDDMDIVKPIKKTKPPGQPKVRKEHLNVVFIGHVDAGKSTIGGHLLYLTGMVDKRTLEKYEREAKEKNRETWYLSWALDTNLEEREKGKTVEVGRAYFESEKKHYSVLDAPGHKSFVPNMICGASQADLAILVISARRGEFETGFERGGQTREHAMLVKTAGVRHLVVLINKMDDPTVEWDESRFIECREKLLPYLKKCGFNPKSDLYFMPCSGLSGSFLTTVPEESICPWYRGPSLLEYLDSMPPISRAQDAPVRVPIFVSFLFDLLFQDMGTIVLGKIESGIVTTNQKLLMMPNKASVRVMNIVSDEDESEDAMPGENVRLKISGVEEEDVSPGFVLCSPENVCNTGRIFDAQIVILEYKSIISAGYSCILHIHTCVEEVTLKALICLIDKKTGEKTQVRPRFIKPDQAGIARLEVNGGLICLETFKDFPQMGRFTLRDERKFSKIAF</sequence>
<feature type="region of interest" description="Disordered" evidence="6">
    <location>
        <begin position="36"/>
        <end position="58"/>
    </location>
</feature>
<feature type="non-terminal residue" evidence="8">
    <location>
        <position position="1"/>
    </location>
</feature>
<dbReference type="InterPro" id="IPR009000">
    <property type="entry name" value="Transl_B-barrel_sf"/>
</dbReference>
<dbReference type="Gene3D" id="2.40.30.10">
    <property type="entry name" value="Translation factors"/>
    <property type="match status" value="2"/>
</dbReference>
<comment type="subcellular location">
    <subcellularLocation>
        <location evidence="1">Cytoplasm</location>
    </subcellularLocation>
</comment>
<dbReference type="GO" id="GO:0005737">
    <property type="term" value="C:cytoplasm"/>
    <property type="evidence" value="ECO:0007669"/>
    <property type="project" value="UniProtKB-SubCell"/>
</dbReference>
<dbReference type="InterPro" id="IPR050100">
    <property type="entry name" value="TRAFAC_GTPase_members"/>
</dbReference>
<feature type="compositionally biased region" description="Acidic residues" evidence="6">
    <location>
        <begin position="86"/>
        <end position="105"/>
    </location>
</feature>
<evidence type="ECO:0000256" key="1">
    <source>
        <dbReference type="ARBA" id="ARBA00004496"/>
    </source>
</evidence>
<evidence type="ECO:0000313" key="9">
    <source>
        <dbReference type="Proteomes" id="UP001497497"/>
    </source>
</evidence>
<dbReference type="InterPro" id="IPR031157">
    <property type="entry name" value="G_TR_CS"/>
</dbReference>
<dbReference type="PRINTS" id="PR00315">
    <property type="entry name" value="ELONGATNFCT"/>
</dbReference>
<dbReference type="SUPFAM" id="SSF50447">
    <property type="entry name" value="Translation proteins"/>
    <property type="match status" value="1"/>
</dbReference>
<dbReference type="FunFam" id="3.40.50.300:FF:000270">
    <property type="entry name" value="Eukaryotic peptide chain release factor GTP-binding subunit ERF3A"/>
    <property type="match status" value="1"/>
</dbReference>
<dbReference type="CDD" id="cd01883">
    <property type="entry name" value="EF1_alpha"/>
    <property type="match status" value="1"/>
</dbReference>
<dbReference type="SUPFAM" id="SSF52540">
    <property type="entry name" value="P-loop containing nucleoside triphosphate hydrolases"/>
    <property type="match status" value="1"/>
</dbReference>
<evidence type="ECO:0000256" key="6">
    <source>
        <dbReference type="SAM" id="MobiDB-lite"/>
    </source>
</evidence>
<dbReference type="SUPFAM" id="SSF50465">
    <property type="entry name" value="EF-Tu/eEF-1alpha/eIF2-gamma C-terminal domain"/>
    <property type="match status" value="1"/>
</dbReference>
<evidence type="ECO:0000313" key="8">
    <source>
        <dbReference type="EMBL" id="CAL1533528.1"/>
    </source>
</evidence>
<evidence type="ECO:0000256" key="2">
    <source>
        <dbReference type="ARBA" id="ARBA00007249"/>
    </source>
</evidence>
<dbReference type="AlphaFoldDB" id="A0AAV2HJC3"/>
<feature type="domain" description="Tr-type G" evidence="7">
    <location>
        <begin position="183"/>
        <end position="409"/>
    </location>
</feature>